<dbReference type="Proteomes" id="UP000265520">
    <property type="component" value="Unassembled WGS sequence"/>
</dbReference>
<proteinExistence type="predicted"/>
<keyword evidence="3" id="KW-1185">Reference proteome</keyword>
<comment type="caution">
    <text evidence="2">The sequence shown here is derived from an EMBL/GenBank/DDBJ whole genome shotgun (WGS) entry which is preliminary data.</text>
</comment>
<reference evidence="2 3" key="1">
    <citation type="journal article" date="2018" name="Front. Plant Sci.">
        <title>Red Clover (Trifolium pratense) and Zigzag Clover (T. medium) - A Picture of Genomic Similarities and Differences.</title>
        <authorList>
            <person name="Dluhosova J."/>
            <person name="Istvanek J."/>
            <person name="Nedelnik J."/>
            <person name="Repkova J."/>
        </authorList>
    </citation>
    <scope>NUCLEOTIDE SEQUENCE [LARGE SCALE GENOMIC DNA]</scope>
    <source>
        <strain evidence="3">cv. 10/8</strain>
        <tissue evidence="2">Leaf</tissue>
    </source>
</reference>
<feature type="non-terminal residue" evidence="2">
    <location>
        <position position="124"/>
    </location>
</feature>
<evidence type="ECO:0000256" key="1">
    <source>
        <dbReference type="SAM" id="MobiDB-lite"/>
    </source>
</evidence>
<evidence type="ECO:0000313" key="3">
    <source>
        <dbReference type="Proteomes" id="UP000265520"/>
    </source>
</evidence>
<feature type="region of interest" description="Disordered" evidence="1">
    <location>
        <begin position="47"/>
        <end position="84"/>
    </location>
</feature>
<dbReference type="EMBL" id="LXQA010144910">
    <property type="protein sequence ID" value="MCI25028.1"/>
    <property type="molecule type" value="Genomic_DNA"/>
</dbReference>
<sequence length="124" mass="12832">MMHANQGKSDLNSSANVNVDVGASAKVMIDSVIDSLKKTVPKTDVVPDVGTSLAQENQQGDAKTQISHKPRSDETLGNSDLNPAVKNADVVPTVANNIVLGIVPTKAGDETAVVDSLKATVPES</sequence>
<accession>A0A392QLD2</accession>
<protein>
    <submittedName>
        <fullName evidence="2">Uncharacterized protein</fullName>
    </submittedName>
</protein>
<feature type="compositionally biased region" description="Polar residues" evidence="1">
    <location>
        <begin position="52"/>
        <end position="67"/>
    </location>
</feature>
<dbReference type="AlphaFoldDB" id="A0A392QLD2"/>
<organism evidence="2 3">
    <name type="scientific">Trifolium medium</name>
    <dbReference type="NCBI Taxonomy" id="97028"/>
    <lineage>
        <taxon>Eukaryota</taxon>
        <taxon>Viridiplantae</taxon>
        <taxon>Streptophyta</taxon>
        <taxon>Embryophyta</taxon>
        <taxon>Tracheophyta</taxon>
        <taxon>Spermatophyta</taxon>
        <taxon>Magnoliopsida</taxon>
        <taxon>eudicotyledons</taxon>
        <taxon>Gunneridae</taxon>
        <taxon>Pentapetalae</taxon>
        <taxon>rosids</taxon>
        <taxon>fabids</taxon>
        <taxon>Fabales</taxon>
        <taxon>Fabaceae</taxon>
        <taxon>Papilionoideae</taxon>
        <taxon>50 kb inversion clade</taxon>
        <taxon>NPAAA clade</taxon>
        <taxon>Hologalegina</taxon>
        <taxon>IRL clade</taxon>
        <taxon>Trifolieae</taxon>
        <taxon>Trifolium</taxon>
    </lineage>
</organism>
<name>A0A392QLD2_9FABA</name>
<evidence type="ECO:0000313" key="2">
    <source>
        <dbReference type="EMBL" id="MCI25028.1"/>
    </source>
</evidence>